<dbReference type="PROSITE" id="PS51074">
    <property type="entry name" value="DPH_MB"/>
    <property type="match status" value="1"/>
</dbReference>
<dbReference type="Proteomes" id="UP000248484">
    <property type="component" value="Chromosome 7"/>
</dbReference>
<keyword evidence="4" id="KW-1185">Reference proteome</keyword>
<sequence length="87" mass="10036">VGLVFHVEVEIEDFQHDEDSEIYFYPHLCGDDISIIDDNLENEAGVAMYLSCALFITMIYDKDQFMCKETVPAPSTNKELANCRRRL</sequence>
<evidence type="ECO:0000313" key="4">
    <source>
        <dbReference type="Proteomes" id="UP000248484"/>
    </source>
</evidence>
<dbReference type="KEGG" id="pcad:112062444"/>
<dbReference type="InParanoid" id="A0A2Y9S5R9"/>
<evidence type="ECO:0000256" key="1">
    <source>
        <dbReference type="ARBA" id="ARBA00022723"/>
    </source>
</evidence>
<feature type="domain" description="DPH-type MB" evidence="3">
    <location>
        <begin position="5"/>
        <end position="61"/>
    </location>
</feature>
<dbReference type="GeneID" id="112062444"/>
<proteinExistence type="predicted"/>
<dbReference type="SUPFAM" id="SSF144217">
    <property type="entry name" value="CSL zinc finger"/>
    <property type="match status" value="1"/>
</dbReference>
<dbReference type="AlphaFoldDB" id="A0A2Y9S5R9"/>
<gene>
    <name evidence="5" type="primary">LOC112062444</name>
</gene>
<evidence type="ECO:0000259" key="3">
    <source>
        <dbReference type="PROSITE" id="PS51074"/>
    </source>
</evidence>
<dbReference type="Gene3D" id="3.10.660.10">
    <property type="entry name" value="DPH Zinc finger"/>
    <property type="match status" value="1"/>
</dbReference>
<keyword evidence="1" id="KW-0479">Metal-binding</keyword>
<dbReference type="GO" id="GO:0046872">
    <property type="term" value="F:metal ion binding"/>
    <property type="evidence" value="ECO:0007669"/>
    <property type="project" value="UniProtKB-KW"/>
</dbReference>
<dbReference type="Pfam" id="PF05207">
    <property type="entry name" value="Zn_ribbon_CSL"/>
    <property type="match status" value="1"/>
</dbReference>
<dbReference type="RefSeq" id="XP_023972632.1">
    <property type="nucleotide sequence ID" value="XM_024116864.1"/>
</dbReference>
<organism evidence="4 5">
    <name type="scientific">Physeter macrocephalus</name>
    <name type="common">Sperm whale</name>
    <name type="synonym">Physeter catodon</name>
    <dbReference type="NCBI Taxonomy" id="9755"/>
    <lineage>
        <taxon>Eukaryota</taxon>
        <taxon>Metazoa</taxon>
        <taxon>Chordata</taxon>
        <taxon>Craniata</taxon>
        <taxon>Vertebrata</taxon>
        <taxon>Euteleostomi</taxon>
        <taxon>Mammalia</taxon>
        <taxon>Eutheria</taxon>
        <taxon>Laurasiatheria</taxon>
        <taxon>Artiodactyla</taxon>
        <taxon>Whippomorpha</taxon>
        <taxon>Cetacea</taxon>
        <taxon>Odontoceti</taxon>
        <taxon>Physeteridae</taxon>
        <taxon>Physeter</taxon>
    </lineage>
</organism>
<keyword evidence="2" id="KW-0408">Iron</keyword>
<accession>A0A2Y9S5R9</accession>
<evidence type="ECO:0000313" key="5">
    <source>
        <dbReference type="RefSeq" id="XP_023972632.1"/>
    </source>
</evidence>
<reference evidence="5" key="1">
    <citation type="submission" date="2025-08" db="UniProtKB">
        <authorList>
            <consortium name="RefSeq"/>
        </authorList>
    </citation>
    <scope>IDENTIFICATION</scope>
    <source>
        <tissue evidence="5">Muscle</tissue>
    </source>
</reference>
<evidence type="ECO:0000256" key="2">
    <source>
        <dbReference type="ARBA" id="ARBA00023004"/>
    </source>
</evidence>
<name>A0A2Y9S5R9_PHYMC</name>
<feature type="non-terminal residue" evidence="5">
    <location>
        <position position="1"/>
    </location>
</feature>
<protein>
    <submittedName>
        <fullName evidence="5">Diphthamide biosynthesis protein 3-like</fullName>
    </submittedName>
</protein>
<dbReference type="InterPro" id="IPR007872">
    <property type="entry name" value="DPH_MB_dom"/>
</dbReference>
<dbReference type="OrthoDB" id="66964at2759"/>
<dbReference type="InterPro" id="IPR036671">
    <property type="entry name" value="DPH_MB_sf"/>
</dbReference>